<evidence type="ECO:0000259" key="3">
    <source>
        <dbReference type="Pfam" id="PF08028"/>
    </source>
</evidence>
<reference evidence="4 5" key="1">
    <citation type="submission" date="2020-10" db="EMBL/GenBank/DDBJ databases">
        <title>Sequencing the genomes of 1000 actinobacteria strains.</title>
        <authorList>
            <person name="Klenk H.-P."/>
        </authorList>
    </citation>
    <scope>NUCLEOTIDE SEQUENCE [LARGE SCALE GENOMIC DNA]</scope>
    <source>
        <strain evidence="4 5">DSM 41803</strain>
    </source>
</reference>
<sequence>MTAETAAVLIERAQKLRNLIRDQAEEAERLGHYTPAVHEAFQEAGFYRLLTPRRYGGLEVDVRTFAQVIMEVGRGDPGTAWCLCLGQGHALSVAAHWPERAQDEVFTNEHGYFRASHAFNPAGTATRVEGGWLVNARSRYQSGVPYASHATVSVLVGEEGAPPPVPGEPVAGARLMQILIPAGQFTIADDWGGDRVLGMRASGSNSVIVEQQVVPEHYGIVMDPDKINTTTSPGVRLHGNPMYLGAVTGGFFVLELVVSVVGAARAALDEFEHLARTRNTTVPGGGPRFKDPLYQRDFGEARLKANAAEAIVCHTADLMTEWSRESVEGRLTITAEMGSGLGATLMQAGHLAAEAVDTLFNSAGTSASGQGQRMQRYLRDVAMWRTHIGAQYHTFARQYGAHSFGEAHAWSF</sequence>
<dbReference type="GeneID" id="86832256"/>
<evidence type="ECO:0000256" key="1">
    <source>
        <dbReference type="ARBA" id="ARBA00023002"/>
    </source>
</evidence>
<keyword evidence="1 4" id="KW-0560">Oxidoreductase</keyword>
<dbReference type="InterPro" id="IPR036250">
    <property type="entry name" value="AcylCo_DH-like_C"/>
</dbReference>
<dbReference type="GO" id="GO:0003995">
    <property type="term" value="F:acyl-CoA dehydrogenase activity"/>
    <property type="evidence" value="ECO:0007669"/>
    <property type="project" value="TreeGrafter"/>
</dbReference>
<dbReference type="Gene3D" id="1.20.140.10">
    <property type="entry name" value="Butyryl-CoA Dehydrogenase, subunit A, domain 3"/>
    <property type="match status" value="1"/>
</dbReference>
<dbReference type="SUPFAM" id="SSF47203">
    <property type="entry name" value="Acyl-CoA dehydrogenase C-terminal domain-like"/>
    <property type="match status" value="1"/>
</dbReference>
<dbReference type="RefSeq" id="WP_012999273.1">
    <property type="nucleotide sequence ID" value="NZ_JADBGF010000001.1"/>
</dbReference>
<gene>
    <name evidence="4" type="ORF">H4687_007780</name>
</gene>
<dbReference type="GO" id="GO:0050660">
    <property type="term" value="F:flavin adenine dinucleotide binding"/>
    <property type="evidence" value="ECO:0007669"/>
    <property type="project" value="InterPro"/>
</dbReference>
<dbReference type="GeneID" id="24308081"/>
<evidence type="ECO:0000313" key="5">
    <source>
        <dbReference type="Proteomes" id="UP000629287"/>
    </source>
</evidence>
<dbReference type="Pfam" id="PF02771">
    <property type="entry name" value="Acyl-CoA_dh_N"/>
    <property type="match status" value="1"/>
</dbReference>
<dbReference type="PANTHER" id="PTHR43884:SF12">
    <property type="entry name" value="ISOVALERYL-COA DEHYDROGENASE, MITOCHONDRIAL-RELATED"/>
    <property type="match status" value="1"/>
</dbReference>
<dbReference type="EC" id="1.14.14.12" evidence="4"/>
<dbReference type="Proteomes" id="UP000629287">
    <property type="component" value="Unassembled WGS sequence"/>
</dbReference>
<accession>A0A8I0PFK2</accession>
<proteinExistence type="predicted"/>
<dbReference type="InterPro" id="IPR013107">
    <property type="entry name" value="Acyl-CoA_DH_C"/>
</dbReference>
<feature type="domain" description="Acyl-CoA dehydrogenase/oxidase N-terminal" evidence="2">
    <location>
        <begin position="16"/>
        <end position="91"/>
    </location>
</feature>
<feature type="domain" description="Acyl-CoA dehydrogenase C-terminal" evidence="3">
    <location>
        <begin position="258"/>
        <end position="391"/>
    </location>
</feature>
<evidence type="ECO:0000313" key="4">
    <source>
        <dbReference type="EMBL" id="MBE1601651.1"/>
    </source>
</evidence>
<keyword evidence="4" id="KW-0503">Monooxygenase</keyword>
<dbReference type="Gene3D" id="2.40.110.10">
    <property type="entry name" value="Butyryl-CoA Dehydrogenase, subunit A, domain 2"/>
    <property type="match status" value="1"/>
</dbReference>
<dbReference type="Pfam" id="PF08028">
    <property type="entry name" value="Acyl-CoA_dh_2"/>
    <property type="match status" value="1"/>
</dbReference>
<name>A0A8I0PFK2_9ACTN</name>
<dbReference type="AlphaFoldDB" id="A0A8I0PFK2"/>
<dbReference type="InterPro" id="IPR046373">
    <property type="entry name" value="Acyl-CoA_Oxase/DH_mid-dom_sf"/>
</dbReference>
<dbReference type="InterPro" id="IPR013786">
    <property type="entry name" value="AcylCoA_DH/ox_N"/>
</dbReference>
<evidence type="ECO:0000259" key="2">
    <source>
        <dbReference type="Pfam" id="PF02771"/>
    </source>
</evidence>
<keyword evidence="5" id="KW-1185">Reference proteome</keyword>
<dbReference type="PANTHER" id="PTHR43884">
    <property type="entry name" value="ACYL-COA DEHYDROGENASE"/>
    <property type="match status" value="1"/>
</dbReference>
<dbReference type="InterPro" id="IPR009100">
    <property type="entry name" value="AcylCoA_DH/oxidase_NM_dom_sf"/>
</dbReference>
<protein>
    <submittedName>
        <fullName evidence="4">3-hydroxy-9,10-secoandrosta-1,3,5(10)-triene-9, 17-dione monooxygenase</fullName>
        <ecNumber evidence="4">1.14.14.12</ecNumber>
    </submittedName>
</protein>
<dbReference type="GO" id="GO:0036383">
    <property type="term" value="F:3-hydroxy-9,10-secoandrosta-1,3,5(10)-triene-9,17-dione monooxygenase activity"/>
    <property type="evidence" value="ECO:0007669"/>
    <property type="project" value="UniProtKB-EC"/>
</dbReference>
<organism evidence="4 5">
    <name type="scientific">Streptomyces stelliscabiei</name>
    <dbReference type="NCBI Taxonomy" id="146820"/>
    <lineage>
        <taxon>Bacteria</taxon>
        <taxon>Bacillati</taxon>
        <taxon>Actinomycetota</taxon>
        <taxon>Actinomycetes</taxon>
        <taxon>Kitasatosporales</taxon>
        <taxon>Streptomycetaceae</taxon>
        <taxon>Streptomyces</taxon>
    </lineage>
</organism>
<dbReference type="Gene3D" id="1.10.540.10">
    <property type="entry name" value="Acyl-CoA dehydrogenase/oxidase, N-terminal domain"/>
    <property type="match status" value="1"/>
</dbReference>
<dbReference type="EMBL" id="JADBGF010000001">
    <property type="protein sequence ID" value="MBE1601651.1"/>
    <property type="molecule type" value="Genomic_DNA"/>
</dbReference>
<dbReference type="PIRSF" id="PIRSF016578">
    <property type="entry name" value="HsaA"/>
    <property type="match status" value="1"/>
</dbReference>
<comment type="caution">
    <text evidence="4">The sequence shown here is derived from an EMBL/GenBank/DDBJ whole genome shotgun (WGS) entry which is preliminary data.</text>
</comment>
<dbReference type="SUPFAM" id="SSF56645">
    <property type="entry name" value="Acyl-CoA dehydrogenase NM domain-like"/>
    <property type="match status" value="1"/>
</dbReference>
<dbReference type="OrthoDB" id="3404950at2"/>
<dbReference type="InterPro" id="IPR037069">
    <property type="entry name" value="AcylCoA_DH/ox_N_sf"/>
</dbReference>